<evidence type="ECO:0000313" key="3">
    <source>
        <dbReference type="Proteomes" id="UP001501725"/>
    </source>
</evidence>
<dbReference type="PROSITE" id="PS51257">
    <property type="entry name" value="PROKAR_LIPOPROTEIN"/>
    <property type="match status" value="1"/>
</dbReference>
<evidence type="ECO:0000313" key="2">
    <source>
        <dbReference type="EMBL" id="GAA4334594.1"/>
    </source>
</evidence>
<dbReference type="EMBL" id="BAABGY010000008">
    <property type="protein sequence ID" value="GAA4334594.1"/>
    <property type="molecule type" value="Genomic_DNA"/>
</dbReference>
<proteinExistence type="predicted"/>
<organism evidence="2 3">
    <name type="scientific">Flaviaesturariibacter amylovorans</name>
    <dbReference type="NCBI Taxonomy" id="1084520"/>
    <lineage>
        <taxon>Bacteria</taxon>
        <taxon>Pseudomonadati</taxon>
        <taxon>Bacteroidota</taxon>
        <taxon>Chitinophagia</taxon>
        <taxon>Chitinophagales</taxon>
        <taxon>Chitinophagaceae</taxon>
        <taxon>Flaviaestuariibacter</taxon>
    </lineage>
</organism>
<reference evidence="3" key="1">
    <citation type="journal article" date="2019" name="Int. J. Syst. Evol. Microbiol.">
        <title>The Global Catalogue of Microorganisms (GCM) 10K type strain sequencing project: providing services to taxonomists for standard genome sequencing and annotation.</title>
        <authorList>
            <consortium name="The Broad Institute Genomics Platform"/>
            <consortium name="The Broad Institute Genome Sequencing Center for Infectious Disease"/>
            <person name="Wu L."/>
            <person name="Ma J."/>
        </authorList>
    </citation>
    <scope>NUCLEOTIDE SEQUENCE [LARGE SCALE GENOMIC DNA]</scope>
    <source>
        <strain evidence="3">JCM 17919</strain>
    </source>
</reference>
<dbReference type="RefSeq" id="WP_345256452.1">
    <property type="nucleotide sequence ID" value="NZ_BAABGY010000008.1"/>
</dbReference>
<keyword evidence="3" id="KW-1185">Reference proteome</keyword>
<comment type="caution">
    <text evidence="2">The sequence shown here is derived from an EMBL/GenBank/DDBJ whole genome shotgun (WGS) entry which is preliminary data.</text>
</comment>
<accession>A0ABP8H616</accession>
<protein>
    <recommendedName>
        <fullName evidence="4">Cytochrome C</fullName>
    </recommendedName>
</protein>
<feature type="region of interest" description="Disordered" evidence="1">
    <location>
        <begin position="54"/>
        <end position="75"/>
    </location>
</feature>
<name>A0ABP8H616_9BACT</name>
<gene>
    <name evidence="2" type="ORF">GCM10023184_28790</name>
</gene>
<evidence type="ECO:0008006" key="4">
    <source>
        <dbReference type="Google" id="ProtNLM"/>
    </source>
</evidence>
<dbReference type="Proteomes" id="UP001501725">
    <property type="component" value="Unassembled WGS sequence"/>
</dbReference>
<sequence length="75" mass="8038">MKSHLSLFVLLAALACNSESRNDRAEPELKDPQIVQPAADAIPDSMKIVNDSTIVPESTPAGGKVISPEQKPIEQ</sequence>
<evidence type="ECO:0000256" key="1">
    <source>
        <dbReference type="SAM" id="MobiDB-lite"/>
    </source>
</evidence>